<keyword evidence="6" id="KW-0156">Chromatin regulator</keyword>
<dbReference type="AlphaFoldDB" id="A0A7S2G113"/>
<dbReference type="PANTHER" id="PTHR23163:SF0">
    <property type="entry name" value="E3 UBIQUITIN-PROTEIN LIGASE BRE1"/>
    <property type="match status" value="1"/>
</dbReference>
<keyword evidence="2 6" id="KW-0479">Metal-binding</keyword>
<evidence type="ECO:0000256" key="2">
    <source>
        <dbReference type="ARBA" id="ARBA00022723"/>
    </source>
</evidence>
<evidence type="ECO:0000256" key="4">
    <source>
        <dbReference type="ARBA" id="ARBA00022833"/>
    </source>
</evidence>
<feature type="compositionally biased region" description="Acidic residues" evidence="8">
    <location>
        <begin position="173"/>
        <end position="188"/>
    </location>
</feature>
<feature type="coiled-coil region" evidence="7">
    <location>
        <begin position="709"/>
        <end position="761"/>
    </location>
</feature>
<sequence>MHSNKRPLEALPGGSNDAPPLARGRFSTPTEDDSNDDTSMTALDVALLQEKNRQLVAALSNYQRRMKRKGGEISKLRRISSDAACASETVLRQWEVLNADLLAIHSKFVPQGTLPLAETTDTLRLRRDLAHGPDSHLLVRVAPSAVHFDVETDDVMAELKMDIDTVASKAVPEDDSVDDELDEKDEEERATRLGWVQPALRSKCRLSEQLLVSLLESLSKLMKEPKANDSEASPEALNDREEDADGKVSTEIIRERALRAQIELLRSKLEVAVGEAAVERAAAAAARVERHRAERELDLFRADKQSDNQQAPSNTTTTKRTSDSHESLAQAVKYNGSIDEDSEEGSLHERAAEAFALADSRRDQLEKARNEIKRLEEALTESALKNAQADTDTQIEERLNKALEDCEREKSTASAEREKATKVDEAAHKRIIDLELKTNEMIEKAGERWKEQAKELQQKFFNLEAEAETMKLTVTRVGDVEKDNTALRWQLEESTKLCDETRQRLESAKEEAERARTAEGHAQEALKRLEKLSEMAARPASGQENPEVLRMKQLRDDTYRELKDQRAMNDALLAEVESLSQGHDTLSAQNSRLLKQGLERENVNKTLMTRSLKLMELKQARIKADDALLQRAQAAEALQLAYEEQLKAQEPLFRAAATQKHDFAYKNSTRDRDLATTMATLAQRQKDLAESKGNCDKQSVALLAMQQRVTQLTDSSAALAKEKDDYQEQLGETKRRQDKVLKRLEKAKDKIRAKEAYAQEDEGKDLLEFEISELRKQVNCPIIKEMHKSVVLIRCGHTFSKEAVDQRIADRMRRCPACNKPFGLDDVKPIYLTW</sequence>
<dbReference type="UniPathway" id="UPA00143"/>
<feature type="compositionally biased region" description="Polar residues" evidence="8">
    <location>
        <begin position="307"/>
        <end position="319"/>
    </location>
</feature>
<accession>A0A7S2G113</accession>
<feature type="region of interest" description="Disordered" evidence="8">
    <location>
        <begin position="170"/>
        <end position="189"/>
    </location>
</feature>
<feature type="region of interest" description="Disordered" evidence="8">
    <location>
        <begin position="299"/>
        <end position="327"/>
    </location>
</feature>
<keyword evidence="5 6" id="KW-0539">Nucleus</keyword>
<dbReference type="GO" id="GO:0005634">
    <property type="term" value="C:nucleus"/>
    <property type="evidence" value="ECO:0007669"/>
    <property type="project" value="UniProtKB-SubCell"/>
</dbReference>
<evidence type="ECO:0000256" key="6">
    <source>
        <dbReference type="RuleBase" id="RU365038"/>
    </source>
</evidence>
<dbReference type="InterPro" id="IPR013083">
    <property type="entry name" value="Znf_RING/FYVE/PHD"/>
</dbReference>
<reference evidence="9" key="1">
    <citation type="submission" date="2021-01" db="EMBL/GenBank/DDBJ databases">
        <authorList>
            <person name="Corre E."/>
            <person name="Pelletier E."/>
            <person name="Niang G."/>
            <person name="Scheremetjew M."/>
            <person name="Finn R."/>
            <person name="Kale V."/>
            <person name="Holt S."/>
            <person name="Cochrane G."/>
            <person name="Meng A."/>
            <person name="Brown T."/>
            <person name="Cohen L."/>
        </authorList>
    </citation>
    <scope>NUCLEOTIDE SEQUENCE</scope>
    <source>
        <strain evidence="9">CCMP1381</strain>
    </source>
</reference>
<proteinExistence type="inferred from homology"/>
<dbReference type="CDD" id="cd16499">
    <property type="entry name" value="RING-HC_Bre1-like"/>
    <property type="match status" value="1"/>
</dbReference>
<keyword evidence="4 6" id="KW-0862">Zinc</keyword>
<evidence type="ECO:0000256" key="1">
    <source>
        <dbReference type="ARBA" id="ARBA00004123"/>
    </source>
</evidence>
<dbReference type="GO" id="GO:0061630">
    <property type="term" value="F:ubiquitin protein ligase activity"/>
    <property type="evidence" value="ECO:0007669"/>
    <property type="project" value="UniProtKB-EC"/>
</dbReference>
<protein>
    <recommendedName>
        <fullName evidence="6">E3 ubiquitin protein ligase</fullName>
        <ecNumber evidence="6">2.3.2.27</ecNumber>
    </recommendedName>
</protein>
<evidence type="ECO:0000256" key="8">
    <source>
        <dbReference type="SAM" id="MobiDB-lite"/>
    </source>
</evidence>
<organism evidence="9">
    <name type="scientific">Octactis speculum</name>
    <dbReference type="NCBI Taxonomy" id="3111310"/>
    <lineage>
        <taxon>Eukaryota</taxon>
        <taxon>Sar</taxon>
        <taxon>Stramenopiles</taxon>
        <taxon>Ochrophyta</taxon>
        <taxon>Dictyochophyceae</taxon>
        <taxon>Dictyochales</taxon>
        <taxon>Dictyochaceae</taxon>
        <taxon>Octactis</taxon>
    </lineage>
</organism>
<dbReference type="EMBL" id="HBGS01028603">
    <property type="protein sequence ID" value="CAD9424806.1"/>
    <property type="molecule type" value="Transcribed_RNA"/>
</dbReference>
<dbReference type="GO" id="GO:0016567">
    <property type="term" value="P:protein ubiquitination"/>
    <property type="evidence" value="ECO:0007669"/>
    <property type="project" value="UniProtKB-UniRule"/>
</dbReference>
<keyword evidence="3 6" id="KW-0863">Zinc-finger</keyword>
<evidence type="ECO:0000256" key="3">
    <source>
        <dbReference type="ARBA" id="ARBA00022771"/>
    </source>
</evidence>
<evidence type="ECO:0000256" key="5">
    <source>
        <dbReference type="ARBA" id="ARBA00023242"/>
    </source>
</evidence>
<dbReference type="InterPro" id="IPR013956">
    <property type="entry name" value="E3_ubiquit_lig_Bre1"/>
</dbReference>
<dbReference type="Gene3D" id="3.30.40.10">
    <property type="entry name" value="Zinc/RING finger domain, C3HC4 (zinc finger)"/>
    <property type="match status" value="1"/>
</dbReference>
<feature type="region of interest" description="Disordered" evidence="8">
    <location>
        <begin position="1"/>
        <end position="38"/>
    </location>
</feature>
<feature type="region of interest" description="Disordered" evidence="8">
    <location>
        <begin position="223"/>
        <end position="248"/>
    </location>
</feature>
<dbReference type="GO" id="GO:0033503">
    <property type="term" value="C:HULC complex"/>
    <property type="evidence" value="ECO:0007669"/>
    <property type="project" value="TreeGrafter"/>
</dbReference>
<comment type="subcellular location">
    <subcellularLocation>
        <location evidence="1 6">Nucleus</location>
    </subcellularLocation>
</comment>
<comment type="pathway">
    <text evidence="6">Protein modification; protein ubiquitination.</text>
</comment>
<dbReference type="GO" id="GO:0006325">
    <property type="term" value="P:chromatin organization"/>
    <property type="evidence" value="ECO:0007669"/>
    <property type="project" value="UniProtKB-KW"/>
</dbReference>
<keyword evidence="6" id="KW-0808">Transferase</keyword>
<keyword evidence="6 7" id="KW-0175">Coiled coil</keyword>
<keyword evidence="6" id="KW-0833">Ubl conjugation pathway</keyword>
<evidence type="ECO:0000256" key="7">
    <source>
        <dbReference type="SAM" id="Coils"/>
    </source>
</evidence>
<dbReference type="EC" id="2.3.2.27" evidence="6"/>
<dbReference type="GO" id="GO:0008270">
    <property type="term" value="F:zinc ion binding"/>
    <property type="evidence" value="ECO:0007669"/>
    <property type="project" value="UniProtKB-KW"/>
</dbReference>
<dbReference type="PANTHER" id="PTHR23163">
    <property type="entry name" value="RING FINGER PROTEIN-RELATED"/>
    <property type="match status" value="1"/>
</dbReference>
<comment type="similarity">
    <text evidence="6">Belongs to the BRE1 family.</text>
</comment>
<dbReference type="SUPFAM" id="SSF57850">
    <property type="entry name" value="RING/U-box"/>
    <property type="match status" value="1"/>
</dbReference>
<comment type="catalytic activity">
    <reaction evidence="6">
        <text>S-ubiquitinyl-[E2 ubiquitin-conjugating enzyme]-L-cysteine + [acceptor protein]-L-lysine = [E2 ubiquitin-conjugating enzyme]-L-cysteine + N(6)-ubiquitinyl-[acceptor protein]-L-lysine.</text>
        <dbReference type="EC" id="2.3.2.27"/>
    </reaction>
</comment>
<name>A0A7S2G113_9STRA</name>
<evidence type="ECO:0000313" key="9">
    <source>
        <dbReference type="EMBL" id="CAD9424806.1"/>
    </source>
</evidence>
<feature type="coiled-coil region" evidence="7">
    <location>
        <begin position="358"/>
        <end position="535"/>
    </location>
</feature>
<gene>
    <name evidence="9" type="ORF">DSPE1174_LOCUS14518</name>
</gene>